<gene>
    <name evidence="2" type="ORF">MET9862_05230</name>
</gene>
<reference evidence="2 3" key="1">
    <citation type="submission" date="2019-06" db="EMBL/GenBank/DDBJ databases">
        <authorList>
            <person name="Rodrigo-Torres L."/>
            <person name="Arahal R. D."/>
            <person name="Lucena T."/>
        </authorList>
    </citation>
    <scope>NUCLEOTIDE SEQUENCE [LARGE SCALE GENOMIC DNA]</scope>
    <source>
        <strain evidence="2 3">SB0023/3</strain>
    </source>
</reference>
<dbReference type="EMBL" id="CABFPH010000137">
    <property type="protein sequence ID" value="VUD74597.1"/>
    <property type="molecule type" value="Genomic_DNA"/>
</dbReference>
<dbReference type="Proteomes" id="UP000410984">
    <property type="component" value="Unassembled WGS sequence"/>
</dbReference>
<sequence length="309" mass="34913">MSPRAALAGLLCLVSLSATAQVQKDLLRQNRERNERQKLLQEMDSAKNAPAVDVIGLRLGMNFAEAEQIVRKHMQVDRVIRIQRPSIISNDVKIRPYGSGLMFIREDGRETFALLNEEPSTPDKLVAVMRTLALEPGQMPGLALLQSLREKYGLEKRLTSDGTAFEGIWIAAASDNVAAITMRECIDGADRVSPYEIPMTENGLDRPLGRDRTGAMLSGNDRRQLPFQSGLTWNWPKTPRFFLNRDSSSRNFRCLPLIFVIYNNYNQMDQMNVSLVDHELYLPLFRRSEEMLRSGEGIAKPLSHTVPKL</sequence>
<evidence type="ECO:0000256" key="1">
    <source>
        <dbReference type="SAM" id="SignalP"/>
    </source>
</evidence>
<dbReference type="RefSeq" id="WP_142585893.1">
    <property type="nucleotide sequence ID" value="NZ_CABFPH010000137.1"/>
</dbReference>
<feature type="chain" id="PRO_5021273189" evidence="1">
    <location>
        <begin position="21"/>
        <end position="309"/>
    </location>
</feature>
<keyword evidence="3" id="KW-1185">Reference proteome</keyword>
<name>A0A509EJP2_9HYPH</name>
<accession>A0A509EJP2</accession>
<evidence type="ECO:0000313" key="2">
    <source>
        <dbReference type="EMBL" id="VUD74597.1"/>
    </source>
</evidence>
<feature type="signal peptide" evidence="1">
    <location>
        <begin position="1"/>
        <end position="20"/>
    </location>
</feature>
<evidence type="ECO:0000313" key="3">
    <source>
        <dbReference type="Proteomes" id="UP000410984"/>
    </source>
</evidence>
<proteinExistence type="predicted"/>
<keyword evidence="1" id="KW-0732">Signal</keyword>
<organism evidence="2 3">
    <name type="scientific">Methylobacterium symbioticum</name>
    <dbReference type="NCBI Taxonomy" id="2584084"/>
    <lineage>
        <taxon>Bacteria</taxon>
        <taxon>Pseudomonadati</taxon>
        <taxon>Pseudomonadota</taxon>
        <taxon>Alphaproteobacteria</taxon>
        <taxon>Hyphomicrobiales</taxon>
        <taxon>Methylobacteriaceae</taxon>
        <taxon>Methylobacterium</taxon>
    </lineage>
</organism>
<protein>
    <submittedName>
        <fullName evidence="2">Uncharacterized protein</fullName>
    </submittedName>
</protein>
<dbReference type="AlphaFoldDB" id="A0A509EJP2"/>
<dbReference type="OrthoDB" id="2080452at2"/>